<dbReference type="OrthoDB" id="9802600at2"/>
<feature type="domain" description="Glycosyl hydrolase family 95 catalytic" evidence="3">
    <location>
        <begin position="254"/>
        <end position="662"/>
    </location>
</feature>
<dbReference type="Proteomes" id="UP000294697">
    <property type="component" value="Unassembled WGS sequence"/>
</dbReference>
<dbReference type="Pfam" id="PF21307">
    <property type="entry name" value="Glyco_hydro_95_C"/>
    <property type="match status" value="1"/>
</dbReference>
<evidence type="ECO:0000313" key="5">
    <source>
        <dbReference type="Proteomes" id="UP000294697"/>
    </source>
</evidence>
<dbReference type="InterPro" id="IPR012341">
    <property type="entry name" value="6hp_glycosidase-like_sf"/>
</dbReference>
<reference evidence="4 5" key="1">
    <citation type="submission" date="2019-03" db="EMBL/GenBank/DDBJ databases">
        <title>Subsurface microbial communities from deep shales in Ohio and West Virginia, USA.</title>
        <authorList>
            <person name="Wrighton K."/>
        </authorList>
    </citation>
    <scope>NUCLEOTIDE SEQUENCE [LARGE SCALE GENOMIC DNA]</scope>
    <source>
        <strain evidence="4 5">MSL9.2</strain>
    </source>
</reference>
<comment type="caution">
    <text evidence="4">The sequence shown here is derived from an EMBL/GenBank/DDBJ whole genome shotgun (WGS) entry which is preliminary data.</text>
</comment>
<organism evidence="4 5">
    <name type="scientific">Halanaerobium saccharolyticum</name>
    <dbReference type="NCBI Taxonomy" id="43595"/>
    <lineage>
        <taxon>Bacteria</taxon>
        <taxon>Bacillati</taxon>
        <taxon>Bacillota</taxon>
        <taxon>Clostridia</taxon>
        <taxon>Halanaerobiales</taxon>
        <taxon>Halanaerobiaceae</taxon>
        <taxon>Halanaerobium</taxon>
    </lineage>
</organism>
<evidence type="ECO:0000313" key="4">
    <source>
        <dbReference type="EMBL" id="TDW04353.1"/>
    </source>
</evidence>
<dbReference type="InterPro" id="IPR049053">
    <property type="entry name" value="AFCA-like_C"/>
</dbReference>
<sequence length="711" mass="81459">MRLYYKRSAQKWEDTLVIGNGSLGAMIWGGAKKEHLGLNEESLWSGYYRDKNNTGAAQYLEKVRQLILNEDYQAAEKLIEKNMLGEYNESYMPLGDLFINFEHSRKIKNYERSLDIDSSTASVSYQVDENNYRREYFASYPAGAIFIKLSCDQSELNFSLSFDSQMVYNCRYNNTGLKINGKCPEHVDPSYIDSDGNSIIQGDKGMEYQAELKVISCNGSLEVGANSMDISGASKVVLAFSAVKEAQYDQNLDYEQLKQIHIKDYKSIYDKVELYLGEDIKLPTDLRLKKLRAGKKDNALYALYFQYGRYLLISSSREGSLPANLQGIWSWELRAPWSCNWTTNINVEMNYWPVQNCNLEECLEPYLNFVEKIAEAGKKTAQIHYNCRGFTHHHNADYWCNTNPVGIVYGGEKAREQSATWSMWPMGGAWLVSEFFKHYEYNPDREFLRKRVYPLLREAALFLLDWTFEYDGEYITCPSTSPENRFKTKKGGSSAVAVSTAMDLALIREVFGNFKKICVILEIEDDILAEITERLDRLSTFKIGSKGQLLEWHQEFEECEPGHRHISHLYGLFPSEIFAEDNILKEASRISLLERLENGGGHTGWSCAWVINVFAVLGDSENAFKYLKTLLTRSSYDNLWDAHPPFQIDGNFGGIAGIANMLVQDRNDEVKILPALPEEFENGHVKGLRIKKGKTIDISWSNGELDDYQIY</sequence>
<dbReference type="GO" id="GO:0004560">
    <property type="term" value="F:alpha-L-fucosidase activity"/>
    <property type="evidence" value="ECO:0007669"/>
    <property type="project" value="InterPro"/>
</dbReference>
<dbReference type="PIRSF" id="PIRSF007663">
    <property type="entry name" value="UCP007663"/>
    <property type="match status" value="1"/>
</dbReference>
<name>A0A4V3G5D0_9FIRM</name>
<dbReference type="Gene3D" id="1.50.10.10">
    <property type="match status" value="1"/>
</dbReference>
<dbReference type="AlphaFoldDB" id="A0A4V3G5D0"/>
<protein>
    <submittedName>
        <fullName evidence="4">Alpha-L-fucosidase 2</fullName>
    </submittedName>
</protein>
<dbReference type="SUPFAM" id="SSF48208">
    <property type="entry name" value="Six-hairpin glycosidases"/>
    <property type="match status" value="1"/>
</dbReference>
<evidence type="ECO:0000259" key="2">
    <source>
        <dbReference type="Pfam" id="PF21307"/>
    </source>
</evidence>
<dbReference type="InterPro" id="IPR054363">
    <property type="entry name" value="GH95_cat"/>
</dbReference>
<dbReference type="PANTHER" id="PTHR31084:SF0">
    <property type="entry name" value="ALPHA-L-FUCOSIDASE 2"/>
    <property type="match status" value="1"/>
</dbReference>
<dbReference type="InterPro" id="IPR016518">
    <property type="entry name" value="Alpha-L-fucosidase"/>
</dbReference>
<dbReference type="RefSeq" id="WP_111572275.1">
    <property type="nucleotide sequence ID" value="NZ_QLME01000011.1"/>
</dbReference>
<feature type="domain" description="Alpha fucosidase A-like C-terminal" evidence="2">
    <location>
        <begin position="664"/>
        <end position="710"/>
    </location>
</feature>
<evidence type="ECO:0000259" key="1">
    <source>
        <dbReference type="Pfam" id="PF14498"/>
    </source>
</evidence>
<dbReference type="PANTHER" id="PTHR31084">
    <property type="entry name" value="ALPHA-L-FUCOSIDASE 2"/>
    <property type="match status" value="1"/>
</dbReference>
<dbReference type="EMBL" id="SODA01000010">
    <property type="protein sequence ID" value="TDW04353.1"/>
    <property type="molecule type" value="Genomic_DNA"/>
</dbReference>
<feature type="domain" description="Glycosyl hydrolase family 95 N-terminal" evidence="1">
    <location>
        <begin position="3"/>
        <end position="243"/>
    </location>
</feature>
<dbReference type="Pfam" id="PF14498">
    <property type="entry name" value="Glyco_hyd_65N_2"/>
    <property type="match status" value="1"/>
</dbReference>
<accession>A0A4V3G5D0</accession>
<proteinExistence type="predicted"/>
<dbReference type="Pfam" id="PF22124">
    <property type="entry name" value="Glyco_hydro_95_cat"/>
    <property type="match status" value="1"/>
</dbReference>
<dbReference type="InterPro" id="IPR027414">
    <property type="entry name" value="GH95_N_dom"/>
</dbReference>
<dbReference type="InterPro" id="IPR008928">
    <property type="entry name" value="6-hairpin_glycosidase_sf"/>
</dbReference>
<gene>
    <name evidence="4" type="ORF">C8C77_11051</name>
</gene>
<dbReference type="GO" id="GO:0005975">
    <property type="term" value="P:carbohydrate metabolic process"/>
    <property type="evidence" value="ECO:0007669"/>
    <property type="project" value="InterPro"/>
</dbReference>
<evidence type="ECO:0000259" key="3">
    <source>
        <dbReference type="Pfam" id="PF22124"/>
    </source>
</evidence>